<dbReference type="EMBL" id="BMAV01024164">
    <property type="protein sequence ID" value="GFS30551.1"/>
    <property type="molecule type" value="Genomic_DNA"/>
</dbReference>
<gene>
    <name evidence="1" type="ORF">TNIN_326041</name>
</gene>
<name>A0A8X6K835_9ARAC</name>
<organism evidence="1 2">
    <name type="scientific">Trichonephila inaurata madagascariensis</name>
    <dbReference type="NCBI Taxonomy" id="2747483"/>
    <lineage>
        <taxon>Eukaryota</taxon>
        <taxon>Metazoa</taxon>
        <taxon>Ecdysozoa</taxon>
        <taxon>Arthropoda</taxon>
        <taxon>Chelicerata</taxon>
        <taxon>Arachnida</taxon>
        <taxon>Araneae</taxon>
        <taxon>Araneomorphae</taxon>
        <taxon>Entelegynae</taxon>
        <taxon>Araneoidea</taxon>
        <taxon>Nephilidae</taxon>
        <taxon>Trichonephila</taxon>
        <taxon>Trichonephila inaurata</taxon>
    </lineage>
</organism>
<proteinExistence type="predicted"/>
<protein>
    <submittedName>
        <fullName evidence="1">Uncharacterized protein</fullName>
    </submittedName>
</protein>
<reference evidence="1" key="1">
    <citation type="submission" date="2020-08" db="EMBL/GenBank/DDBJ databases">
        <title>Multicomponent nature underlies the extraordinary mechanical properties of spider dragline silk.</title>
        <authorList>
            <person name="Kono N."/>
            <person name="Nakamura H."/>
            <person name="Mori M."/>
            <person name="Yoshida Y."/>
            <person name="Ohtoshi R."/>
            <person name="Malay A.D."/>
            <person name="Moran D.A.P."/>
            <person name="Tomita M."/>
            <person name="Numata K."/>
            <person name="Arakawa K."/>
        </authorList>
    </citation>
    <scope>NUCLEOTIDE SEQUENCE</scope>
</reference>
<comment type="caution">
    <text evidence="1">The sequence shown here is derived from an EMBL/GenBank/DDBJ whole genome shotgun (WGS) entry which is preliminary data.</text>
</comment>
<evidence type="ECO:0000313" key="1">
    <source>
        <dbReference type="EMBL" id="GFS30551.1"/>
    </source>
</evidence>
<sequence>MPEALTSALTSQDLLRGHSILLDKFMGLIQIFYLEIWVMGCPRSDKFFFFFNLILYKKEGQELAYQLSDEPAEWLMECMDTGLSFFLTSPCSWGCHIEIRIVDMVSWHTQNHGYNKLHCTFFPTQSLSQSH</sequence>
<evidence type="ECO:0000313" key="2">
    <source>
        <dbReference type="Proteomes" id="UP000886998"/>
    </source>
</evidence>
<dbReference type="Proteomes" id="UP000886998">
    <property type="component" value="Unassembled WGS sequence"/>
</dbReference>
<accession>A0A8X6K835</accession>
<dbReference type="AlphaFoldDB" id="A0A8X6K835"/>
<keyword evidence="2" id="KW-1185">Reference proteome</keyword>